<dbReference type="InterPro" id="IPR011766">
    <property type="entry name" value="TPP_enzyme_TPP-bd"/>
</dbReference>
<dbReference type="Proteomes" id="UP001162734">
    <property type="component" value="Chromosome"/>
</dbReference>
<dbReference type="PIRSF" id="PIRSF036565">
    <property type="entry name" value="Pyruvt_ip_decrb"/>
    <property type="match status" value="1"/>
</dbReference>
<evidence type="ECO:0000256" key="3">
    <source>
        <dbReference type="ARBA" id="ARBA00007812"/>
    </source>
</evidence>
<keyword evidence="14" id="KW-1185">Reference proteome</keyword>
<evidence type="ECO:0000313" key="14">
    <source>
        <dbReference type="Proteomes" id="UP001162734"/>
    </source>
</evidence>
<evidence type="ECO:0000256" key="7">
    <source>
        <dbReference type="ARBA" id="ARBA00023052"/>
    </source>
</evidence>
<organism evidence="13 14">
    <name type="scientific">Anaeromyxobacter paludicola</name>
    <dbReference type="NCBI Taxonomy" id="2918171"/>
    <lineage>
        <taxon>Bacteria</taxon>
        <taxon>Pseudomonadati</taxon>
        <taxon>Myxococcota</taxon>
        <taxon>Myxococcia</taxon>
        <taxon>Myxococcales</taxon>
        <taxon>Cystobacterineae</taxon>
        <taxon>Anaeromyxobacteraceae</taxon>
        <taxon>Anaeromyxobacter</taxon>
    </lineage>
</organism>
<dbReference type="SUPFAM" id="SSF52467">
    <property type="entry name" value="DHS-like NAD/FAD-binding domain"/>
    <property type="match status" value="1"/>
</dbReference>
<evidence type="ECO:0000256" key="6">
    <source>
        <dbReference type="ARBA" id="ARBA00022842"/>
    </source>
</evidence>
<comment type="similarity">
    <text evidence="3 9">Belongs to the TPP enzyme family.</text>
</comment>
<proteinExistence type="inferred from homology"/>
<sequence length="541" mass="57571">MNLTESLLGALRDHGARQIFGIPGDFALPFFRIIEESGILPLHTLSHEPAVGFAADAAARVGQGLGVAAVTYGAGALNMVNAVAAAYAERSPLVVLSGGPGRGESRSGLLLHHQARSLDSQLEIFRELTCDQARLEDAARAPAEIARVLAACVDRSLPVYLELPRDMAAAPCAKVSPLPTAPPDREVLDACADEVLARLSRARSPVLMVGIEVRRYRLEEKVAELAHRLGVPTVTSFMGRGLLTGADAPLLGTYLGVAGDPGLTRLVEDSDGLFLLGELVSDTNFGASERSIDLRKTIHAWEGEVKLGYHAYQGVRLADLVDALLARTAPTSRHFAVSRPVYPRGLVADGAPIAPADLAAAVNDLMATHGTMPIASDVGDCLFTAMDVDQTELVAPGYYATMGFGVPAGLGLQAATGRRPLVLVGDGAFQMTGWELGNCRRLGFDPIVLVFNNQSWEMLRTFQPQSRFNDLDDWKFAEMAAGLGGDGVRVRTRAELAQALARAAATRGRFQLVEAMIPRGVLSPTLKNFVEGVKRLNAGKA</sequence>
<evidence type="ECO:0000259" key="11">
    <source>
        <dbReference type="Pfam" id="PF02775"/>
    </source>
</evidence>
<dbReference type="InterPro" id="IPR017765">
    <property type="entry name" value="IPDC"/>
</dbReference>
<keyword evidence="5" id="KW-0210">Decarboxylase</keyword>
<dbReference type="Pfam" id="PF02776">
    <property type="entry name" value="TPP_enzyme_N"/>
    <property type="match status" value="1"/>
</dbReference>
<evidence type="ECO:0000256" key="4">
    <source>
        <dbReference type="ARBA" id="ARBA00022723"/>
    </source>
</evidence>
<evidence type="ECO:0000256" key="2">
    <source>
        <dbReference type="ARBA" id="ARBA00001964"/>
    </source>
</evidence>
<dbReference type="InterPro" id="IPR029061">
    <property type="entry name" value="THDP-binding"/>
</dbReference>
<dbReference type="PANTHER" id="PTHR43452:SF30">
    <property type="entry name" value="PYRUVATE DECARBOXYLASE ISOZYME 1-RELATED"/>
    <property type="match status" value="1"/>
</dbReference>
<dbReference type="Pfam" id="PF02775">
    <property type="entry name" value="TPP_enzyme_C"/>
    <property type="match status" value="1"/>
</dbReference>
<reference evidence="14" key="1">
    <citation type="journal article" date="2022" name="Int. J. Syst. Evol. Microbiol.">
        <title>Anaeromyxobacter oryzae sp. nov., Anaeromyxobacter diazotrophicus sp. nov. and Anaeromyxobacter paludicola sp. nov., isolated from paddy soils.</title>
        <authorList>
            <person name="Itoh H."/>
            <person name="Xu Z."/>
            <person name="Mise K."/>
            <person name="Masuda Y."/>
            <person name="Ushijima N."/>
            <person name="Hayakawa C."/>
            <person name="Shiratori Y."/>
            <person name="Senoo K."/>
        </authorList>
    </citation>
    <scope>NUCLEOTIDE SEQUENCE [LARGE SCALE GENOMIC DNA]</scope>
    <source>
        <strain evidence="14">Red630</strain>
    </source>
</reference>
<dbReference type="Pfam" id="PF00205">
    <property type="entry name" value="TPP_enzyme_M"/>
    <property type="match status" value="1"/>
</dbReference>
<dbReference type="Gene3D" id="3.40.50.1220">
    <property type="entry name" value="TPP-binding domain"/>
    <property type="match status" value="1"/>
</dbReference>
<dbReference type="InterPro" id="IPR012110">
    <property type="entry name" value="PDC/IPDC-like"/>
</dbReference>
<feature type="domain" description="Thiamine pyrophosphate enzyme N-terminal TPP-binding" evidence="12">
    <location>
        <begin position="1"/>
        <end position="112"/>
    </location>
</feature>
<dbReference type="CDD" id="cd07038">
    <property type="entry name" value="TPP_PYR_PDC_IPDC_like"/>
    <property type="match status" value="1"/>
</dbReference>
<dbReference type="PANTHER" id="PTHR43452">
    <property type="entry name" value="PYRUVATE DECARBOXYLASE"/>
    <property type="match status" value="1"/>
</dbReference>
<evidence type="ECO:0000259" key="12">
    <source>
        <dbReference type="Pfam" id="PF02776"/>
    </source>
</evidence>
<gene>
    <name evidence="13" type="ORF">AMPC_29240</name>
</gene>
<dbReference type="EMBL" id="AP025592">
    <property type="protein sequence ID" value="BDG09811.1"/>
    <property type="molecule type" value="Genomic_DNA"/>
</dbReference>
<dbReference type="InterPro" id="IPR012001">
    <property type="entry name" value="Thiamin_PyroP_enz_TPP-bd_dom"/>
</dbReference>
<dbReference type="InterPro" id="IPR029035">
    <property type="entry name" value="DHS-like_NAD/FAD-binding_dom"/>
</dbReference>
<evidence type="ECO:0000313" key="13">
    <source>
        <dbReference type="EMBL" id="BDG09811.1"/>
    </source>
</evidence>
<comment type="cofactor">
    <cofactor evidence="2">
        <name>thiamine diphosphate</name>
        <dbReference type="ChEBI" id="CHEBI:58937"/>
    </cofactor>
</comment>
<evidence type="ECO:0000259" key="10">
    <source>
        <dbReference type="Pfam" id="PF00205"/>
    </source>
</evidence>
<dbReference type="InterPro" id="IPR012000">
    <property type="entry name" value="Thiamin_PyroP_enz_cen_dom"/>
</dbReference>
<keyword evidence="6" id="KW-0460">Magnesium</keyword>
<keyword evidence="4" id="KW-0479">Metal-binding</keyword>
<dbReference type="SUPFAM" id="SSF52518">
    <property type="entry name" value="Thiamin diphosphate-binding fold (THDP-binding)"/>
    <property type="match status" value="2"/>
</dbReference>
<evidence type="ECO:0000256" key="1">
    <source>
        <dbReference type="ARBA" id="ARBA00001920"/>
    </source>
</evidence>
<dbReference type="RefSeq" id="WP_248342214.1">
    <property type="nucleotide sequence ID" value="NZ_AP025592.1"/>
</dbReference>
<evidence type="ECO:0000256" key="8">
    <source>
        <dbReference type="ARBA" id="ARBA00023239"/>
    </source>
</evidence>
<protein>
    <submittedName>
        <fullName evidence="13">Indolepyruvate/phenylpyruvate decarboxylase</fullName>
    </submittedName>
</protein>
<comment type="cofactor">
    <cofactor evidence="1">
        <name>a metal cation</name>
        <dbReference type="ChEBI" id="CHEBI:25213"/>
    </cofactor>
</comment>
<feature type="domain" description="Thiamine pyrophosphate enzyme central" evidence="10">
    <location>
        <begin position="193"/>
        <end position="299"/>
    </location>
</feature>
<keyword evidence="7 9" id="KW-0786">Thiamine pyrophosphate</keyword>
<dbReference type="Gene3D" id="3.40.50.970">
    <property type="match status" value="2"/>
</dbReference>
<keyword evidence="8" id="KW-0456">Lyase</keyword>
<dbReference type="InterPro" id="IPR047213">
    <property type="entry name" value="TPP_PYR_PDC_IPDC-like"/>
</dbReference>
<name>A0ABM7XD63_9BACT</name>
<accession>A0ABM7XD63</accession>
<evidence type="ECO:0000256" key="5">
    <source>
        <dbReference type="ARBA" id="ARBA00022793"/>
    </source>
</evidence>
<feature type="domain" description="Thiamine pyrophosphate enzyme TPP-binding" evidence="11">
    <location>
        <begin position="388"/>
        <end position="513"/>
    </location>
</feature>
<dbReference type="NCBIfam" id="TIGR03394">
    <property type="entry name" value="indol_phenyl_DC"/>
    <property type="match status" value="1"/>
</dbReference>
<evidence type="ECO:0000256" key="9">
    <source>
        <dbReference type="RuleBase" id="RU362132"/>
    </source>
</evidence>